<dbReference type="GO" id="GO:0015937">
    <property type="term" value="P:coenzyme A biosynthetic process"/>
    <property type="evidence" value="ECO:0007669"/>
    <property type="project" value="UniProtKB-UniRule"/>
</dbReference>
<dbReference type="Proteomes" id="UP000647424">
    <property type="component" value="Unassembled WGS sequence"/>
</dbReference>
<dbReference type="GO" id="GO:0004140">
    <property type="term" value="F:dephospho-CoA kinase activity"/>
    <property type="evidence" value="ECO:0007669"/>
    <property type="project" value="UniProtKB-UniRule"/>
</dbReference>
<keyword evidence="8" id="KW-1185">Reference proteome</keyword>
<accession>A0A927FF47</accession>
<evidence type="ECO:0000256" key="1">
    <source>
        <dbReference type="ARBA" id="ARBA00009018"/>
    </source>
</evidence>
<dbReference type="InterPro" id="IPR027417">
    <property type="entry name" value="P-loop_NTPase"/>
</dbReference>
<dbReference type="PROSITE" id="PS51219">
    <property type="entry name" value="DPCK"/>
    <property type="match status" value="1"/>
</dbReference>
<dbReference type="EMBL" id="JACYFT010000001">
    <property type="protein sequence ID" value="MBD8049412.1"/>
    <property type="molecule type" value="Genomic_DNA"/>
</dbReference>
<sequence>MNPSPPWRIGLTGGIGSGKSTVAGMLARLGAAVIDADAISRSVTASGGRAIPAIAERFGPGMIGADGAMDRQAMRERVFSDPAARQQLEAIIHPLVGTITREQTEAAIAQGARCLVFDVPLLVESGKRWRSQVDRVWVVDCEPATQRERVMARSGLSADEVDRIIAQQATRVQRLACADLVVFNQGLNLPQLEHQVTEMAHHFGL</sequence>
<evidence type="ECO:0000256" key="5">
    <source>
        <dbReference type="HAMAP-Rule" id="MF_00376"/>
    </source>
</evidence>
<evidence type="ECO:0000256" key="6">
    <source>
        <dbReference type="NCBIfam" id="TIGR00152"/>
    </source>
</evidence>
<comment type="similarity">
    <text evidence="1 5">Belongs to the CoaE family.</text>
</comment>
<comment type="catalytic activity">
    <reaction evidence="5">
        <text>3'-dephospho-CoA + ATP = ADP + CoA + H(+)</text>
        <dbReference type="Rhea" id="RHEA:18245"/>
        <dbReference type="ChEBI" id="CHEBI:15378"/>
        <dbReference type="ChEBI" id="CHEBI:30616"/>
        <dbReference type="ChEBI" id="CHEBI:57287"/>
        <dbReference type="ChEBI" id="CHEBI:57328"/>
        <dbReference type="ChEBI" id="CHEBI:456216"/>
        <dbReference type="EC" id="2.7.1.24"/>
    </reaction>
</comment>
<dbReference type="AlphaFoldDB" id="A0A927FF47"/>
<feature type="binding site" evidence="5">
    <location>
        <begin position="16"/>
        <end position="21"/>
    </location>
    <ligand>
        <name>ATP</name>
        <dbReference type="ChEBI" id="CHEBI:30616"/>
    </ligand>
</feature>
<keyword evidence="5 7" id="KW-0808">Transferase</keyword>
<dbReference type="Pfam" id="PF01121">
    <property type="entry name" value="CoaE"/>
    <property type="match status" value="1"/>
</dbReference>
<comment type="subcellular location">
    <subcellularLocation>
        <location evidence="5">Cytoplasm</location>
    </subcellularLocation>
</comment>
<organism evidence="7 8">
    <name type="scientific">Limnohabitans radicicola</name>
    <dbReference type="NCBI Taxonomy" id="2771427"/>
    <lineage>
        <taxon>Bacteria</taxon>
        <taxon>Pseudomonadati</taxon>
        <taxon>Pseudomonadota</taxon>
        <taxon>Betaproteobacteria</taxon>
        <taxon>Burkholderiales</taxon>
        <taxon>Comamonadaceae</taxon>
        <taxon>Limnohabitans</taxon>
    </lineage>
</organism>
<dbReference type="RefSeq" id="WP_191817881.1">
    <property type="nucleotide sequence ID" value="NZ_JACYFT010000001.1"/>
</dbReference>
<name>A0A927FF47_9BURK</name>
<dbReference type="HAMAP" id="MF_00376">
    <property type="entry name" value="Dephospho_CoA_kinase"/>
    <property type="match status" value="1"/>
</dbReference>
<dbReference type="EC" id="2.7.1.24" evidence="5 6"/>
<gene>
    <name evidence="5" type="primary">coaE</name>
    <name evidence="7" type="ORF">IC609_02570</name>
</gene>
<dbReference type="Gene3D" id="3.40.50.300">
    <property type="entry name" value="P-loop containing nucleotide triphosphate hydrolases"/>
    <property type="match status" value="1"/>
</dbReference>
<dbReference type="CDD" id="cd02022">
    <property type="entry name" value="DPCK"/>
    <property type="match status" value="1"/>
</dbReference>
<keyword evidence="2 5" id="KW-0547">Nucleotide-binding</keyword>
<keyword evidence="5 7" id="KW-0418">Kinase</keyword>
<evidence type="ECO:0000256" key="3">
    <source>
        <dbReference type="ARBA" id="ARBA00022840"/>
    </source>
</evidence>
<keyword evidence="5" id="KW-0963">Cytoplasm</keyword>
<dbReference type="PANTHER" id="PTHR10695">
    <property type="entry name" value="DEPHOSPHO-COA KINASE-RELATED"/>
    <property type="match status" value="1"/>
</dbReference>
<dbReference type="PANTHER" id="PTHR10695:SF46">
    <property type="entry name" value="BIFUNCTIONAL COENZYME A SYNTHASE-RELATED"/>
    <property type="match status" value="1"/>
</dbReference>
<evidence type="ECO:0000256" key="4">
    <source>
        <dbReference type="ARBA" id="ARBA00022993"/>
    </source>
</evidence>
<evidence type="ECO:0000313" key="7">
    <source>
        <dbReference type="EMBL" id="MBD8049412.1"/>
    </source>
</evidence>
<evidence type="ECO:0000313" key="8">
    <source>
        <dbReference type="Proteomes" id="UP000647424"/>
    </source>
</evidence>
<protein>
    <recommendedName>
        <fullName evidence="5 6">Dephospho-CoA kinase</fullName>
        <ecNumber evidence="5 6">2.7.1.24</ecNumber>
    </recommendedName>
    <alternativeName>
        <fullName evidence="5">Dephosphocoenzyme A kinase</fullName>
    </alternativeName>
</protein>
<dbReference type="GO" id="GO:0005524">
    <property type="term" value="F:ATP binding"/>
    <property type="evidence" value="ECO:0007669"/>
    <property type="project" value="UniProtKB-UniRule"/>
</dbReference>
<comment type="pathway">
    <text evidence="5">Cofactor biosynthesis; coenzyme A biosynthesis; CoA from (R)-pantothenate: step 5/5.</text>
</comment>
<dbReference type="InterPro" id="IPR001977">
    <property type="entry name" value="Depp_CoAkinase"/>
</dbReference>
<dbReference type="SUPFAM" id="SSF52540">
    <property type="entry name" value="P-loop containing nucleoside triphosphate hydrolases"/>
    <property type="match status" value="1"/>
</dbReference>
<comment type="function">
    <text evidence="5">Catalyzes the phosphorylation of the 3'-hydroxyl group of dephosphocoenzyme A to form coenzyme A.</text>
</comment>
<dbReference type="NCBIfam" id="TIGR00152">
    <property type="entry name" value="dephospho-CoA kinase"/>
    <property type="match status" value="1"/>
</dbReference>
<proteinExistence type="inferred from homology"/>
<comment type="caution">
    <text evidence="7">The sequence shown here is derived from an EMBL/GenBank/DDBJ whole genome shotgun (WGS) entry which is preliminary data.</text>
</comment>
<keyword evidence="3 5" id="KW-0067">ATP-binding</keyword>
<dbReference type="GO" id="GO:0005737">
    <property type="term" value="C:cytoplasm"/>
    <property type="evidence" value="ECO:0007669"/>
    <property type="project" value="UniProtKB-SubCell"/>
</dbReference>
<keyword evidence="4 5" id="KW-0173">Coenzyme A biosynthesis</keyword>
<evidence type="ECO:0000256" key="2">
    <source>
        <dbReference type="ARBA" id="ARBA00022741"/>
    </source>
</evidence>
<reference evidence="7" key="1">
    <citation type="submission" date="2020-09" db="EMBL/GenBank/DDBJ databases">
        <title>Genome seq and assembly of Limnohabitants sp.</title>
        <authorList>
            <person name="Chhetri G."/>
        </authorList>
    </citation>
    <scope>NUCLEOTIDE SEQUENCE</scope>
    <source>
        <strain evidence="7">JUR4</strain>
    </source>
</reference>